<comment type="caution">
    <text evidence="2">The sequence shown here is derived from an EMBL/GenBank/DDBJ whole genome shotgun (WGS) entry which is preliminary data.</text>
</comment>
<organism evidence="2 3">
    <name type="scientific">Stylosanthes scabra</name>
    <dbReference type="NCBI Taxonomy" id="79078"/>
    <lineage>
        <taxon>Eukaryota</taxon>
        <taxon>Viridiplantae</taxon>
        <taxon>Streptophyta</taxon>
        <taxon>Embryophyta</taxon>
        <taxon>Tracheophyta</taxon>
        <taxon>Spermatophyta</taxon>
        <taxon>Magnoliopsida</taxon>
        <taxon>eudicotyledons</taxon>
        <taxon>Gunneridae</taxon>
        <taxon>Pentapetalae</taxon>
        <taxon>rosids</taxon>
        <taxon>fabids</taxon>
        <taxon>Fabales</taxon>
        <taxon>Fabaceae</taxon>
        <taxon>Papilionoideae</taxon>
        <taxon>50 kb inversion clade</taxon>
        <taxon>dalbergioids sensu lato</taxon>
        <taxon>Dalbergieae</taxon>
        <taxon>Pterocarpus clade</taxon>
        <taxon>Stylosanthes</taxon>
    </lineage>
</organism>
<evidence type="ECO:0000313" key="2">
    <source>
        <dbReference type="EMBL" id="MED6107672.1"/>
    </source>
</evidence>
<keyword evidence="1" id="KW-0472">Membrane</keyword>
<keyword evidence="3" id="KW-1185">Reference proteome</keyword>
<proteinExistence type="predicted"/>
<reference evidence="2 3" key="1">
    <citation type="journal article" date="2023" name="Plants (Basel)">
        <title>Bridging the Gap: Combining Genomics and Transcriptomics Approaches to Understand Stylosanthes scabra, an Orphan Legume from the Brazilian Caatinga.</title>
        <authorList>
            <person name="Ferreira-Neto J.R.C."/>
            <person name="da Silva M.D."/>
            <person name="Binneck E."/>
            <person name="de Melo N.F."/>
            <person name="da Silva R.H."/>
            <person name="de Melo A.L.T.M."/>
            <person name="Pandolfi V."/>
            <person name="Bustamante F.O."/>
            <person name="Brasileiro-Vidal A.C."/>
            <person name="Benko-Iseppon A.M."/>
        </authorList>
    </citation>
    <scope>NUCLEOTIDE SEQUENCE [LARGE SCALE GENOMIC DNA]</scope>
    <source>
        <tissue evidence="2">Leaves</tissue>
    </source>
</reference>
<sequence>MQMIGNERDGAAPKCKCRVYAMLYLSKTSNNPNWLFFGYPFFKNERVKSGEDEEDVDEHFANLKLDNMLGDLEERVAAIKKKKSINMYLIVLGLIIVVLSICLGRV</sequence>
<feature type="transmembrane region" description="Helical" evidence="1">
    <location>
        <begin position="85"/>
        <end position="103"/>
    </location>
</feature>
<evidence type="ECO:0000313" key="3">
    <source>
        <dbReference type="Proteomes" id="UP001341840"/>
    </source>
</evidence>
<dbReference type="EMBL" id="JASCZI010000046">
    <property type="protein sequence ID" value="MED6107672.1"/>
    <property type="molecule type" value="Genomic_DNA"/>
</dbReference>
<dbReference type="Proteomes" id="UP001341840">
    <property type="component" value="Unassembled WGS sequence"/>
</dbReference>
<accession>A0ABU6Q755</accession>
<evidence type="ECO:0000256" key="1">
    <source>
        <dbReference type="SAM" id="Phobius"/>
    </source>
</evidence>
<keyword evidence="1" id="KW-0812">Transmembrane</keyword>
<name>A0ABU6Q755_9FABA</name>
<protein>
    <submittedName>
        <fullName evidence="2">Uncharacterized protein</fullName>
    </submittedName>
</protein>
<keyword evidence="1" id="KW-1133">Transmembrane helix</keyword>
<gene>
    <name evidence="2" type="ORF">PIB30_016291</name>
</gene>